<dbReference type="Pfam" id="PF17432">
    <property type="entry name" value="DUF3458_C"/>
    <property type="match status" value="1"/>
</dbReference>
<evidence type="ECO:0000259" key="17">
    <source>
        <dbReference type="Pfam" id="PF17900"/>
    </source>
</evidence>
<evidence type="ECO:0000313" key="18">
    <source>
        <dbReference type="EMBL" id="RAK65468.1"/>
    </source>
</evidence>
<dbReference type="InterPro" id="IPR035414">
    <property type="entry name" value="Peptidase_M1_pepN_Ig-like"/>
</dbReference>
<dbReference type="InterPro" id="IPR001930">
    <property type="entry name" value="Peptidase_M1"/>
</dbReference>
<dbReference type="SUPFAM" id="SSF63737">
    <property type="entry name" value="Leukotriene A4 hydrolase N-terminal domain"/>
    <property type="match status" value="1"/>
</dbReference>
<keyword evidence="19" id="KW-1185">Reference proteome</keyword>
<reference evidence="18 19" key="1">
    <citation type="submission" date="2018-05" db="EMBL/GenBank/DDBJ databases">
        <authorList>
            <person name="Lanie J.A."/>
            <person name="Ng W.-L."/>
            <person name="Kazmierczak K.M."/>
            <person name="Andrzejewski T.M."/>
            <person name="Davidsen T.M."/>
            <person name="Wayne K.J."/>
            <person name="Tettelin H."/>
            <person name="Glass J.I."/>
            <person name="Rusch D."/>
            <person name="Podicherti R."/>
            <person name="Tsui H.-C.T."/>
            <person name="Winkler M.E."/>
        </authorList>
    </citation>
    <scope>NUCLEOTIDE SEQUENCE [LARGE SCALE GENOMIC DNA]</scope>
    <source>
        <strain evidence="18 19">BUT-10</strain>
    </source>
</reference>
<dbReference type="GO" id="GO:0006508">
    <property type="term" value="P:proteolysis"/>
    <property type="evidence" value="ECO:0007669"/>
    <property type="project" value="UniProtKB-UniRule"/>
</dbReference>
<name>A0A328BKH1_9CAUL</name>
<keyword evidence="8" id="KW-0479">Metal-binding</keyword>
<accession>A0A328BKH1</accession>
<dbReference type="GO" id="GO:0008270">
    <property type="term" value="F:zinc ion binding"/>
    <property type="evidence" value="ECO:0007669"/>
    <property type="project" value="InterPro"/>
</dbReference>
<dbReference type="OrthoDB" id="100605at2"/>
<dbReference type="RefSeq" id="WP_111276064.1">
    <property type="nucleotide sequence ID" value="NZ_QFYS01000004.1"/>
</dbReference>
<dbReference type="Proteomes" id="UP000249524">
    <property type="component" value="Unassembled WGS sequence"/>
</dbReference>
<dbReference type="PRINTS" id="PR00756">
    <property type="entry name" value="ALADIPTASE"/>
</dbReference>
<feature type="domain" description="Peptidase M1 membrane alanine aminopeptidase" evidence="14">
    <location>
        <begin position="227"/>
        <end position="440"/>
    </location>
</feature>
<dbReference type="FunFam" id="2.60.40.1730:FF:000005">
    <property type="entry name" value="Aminopeptidase N"/>
    <property type="match status" value="1"/>
</dbReference>
<feature type="domain" description="Peptidase M1 alanyl aminopeptidase Ig-like fold" evidence="15">
    <location>
        <begin position="446"/>
        <end position="547"/>
    </location>
</feature>
<dbReference type="PANTHER" id="PTHR46322:SF1">
    <property type="entry name" value="PUROMYCIN-SENSITIVE AMINOPEPTIDASE"/>
    <property type="match status" value="1"/>
</dbReference>
<comment type="catalytic activity">
    <reaction evidence="1">
        <text>Release of an N-terminal amino acid, Xaa-|-Yaa- from a peptide, amide or arylamide. Xaa is preferably Ala, but may be most amino acids including Pro (slow action). When a terminal hydrophobic residue is followed by a prolyl residue, the two may be released as an intact Xaa-Pro dipeptide.</text>
        <dbReference type="EC" id="3.4.11.2"/>
    </reaction>
</comment>
<evidence type="ECO:0000256" key="3">
    <source>
        <dbReference type="ARBA" id="ARBA00010136"/>
    </source>
</evidence>
<comment type="caution">
    <text evidence="18">The sequence shown here is derived from an EMBL/GenBank/DDBJ whole genome shotgun (WGS) entry which is preliminary data.</text>
</comment>
<dbReference type="EMBL" id="QFYS01000004">
    <property type="protein sequence ID" value="RAK65468.1"/>
    <property type="molecule type" value="Genomic_DNA"/>
</dbReference>
<dbReference type="Pfam" id="PF11940">
    <property type="entry name" value="DUF3458"/>
    <property type="match status" value="1"/>
</dbReference>
<evidence type="ECO:0000256" key="2">
    <source>
        <dbReference type="ARBA" id="ARBA00001947"/>
    </source>
</evidence>
<dbReference type="InterPro" id="IPR038438">
    <property type="entry name" value="PepN_Ig-like_sf"/>
</dbReference>
<organism evidence="18 19">
    <name type="scientific">Phenylobacterium kunshanense</name>
    <dbReference type="NCBI Taxonomy" id="1445034"/>
    <lineage>
        <taxon>Bacteria</taxon>
        <taxon>Pseudomonadati</taxon>
        <taxon>Pseudomonadota</taxon>
        <taxon>Alphaproteobacteria</taxon>
        <taxon>Caulobacterales</taxon>
        <taxon>Caulobacteraceae</taxon>
        <taxon>Phenylobacterium</taxon>
    </lineage>
</organism>
<evidence type="ECO:0000256" key="5">
    <source>
        <dbReference type="ARBA" id="ARBA00015611"/>
    </source>
</evidence>
<dbReference type="GO" id="GO:0016285">
    <property type="term" value="F:alanyl aminopeptidase activity"/>
    <property type="evidence" value="ECO:0007669"/>
    <property type="project" value="UniProtKB-EC"/>
</dbReference>
<evidence type="ECO:0000256" key="1">
    <source>
        <dbReference type="ARBA" id="ARBA00000098"/>
    </source>
</evidence>
<proteinExistence type="inferred from homology"/>
<dbReference type="FunFam" id="3.30.2010.30:FF:000002">
    <property type="entry name" value="Putative aminopeptidase N"/>
    <property type="match status" value="1"/>
</dbReference>
<dbReference type="InterPro" id="IPR014782">
    <property type="entry name" value="Peptidase_M1_dom"/>
</dbReference>
<protein>
    <recommendedName>
        <fullName evidence="5 13">Aminopeptidase N</fullName>
        <ecNumber evidence="4 13">3.4.11.2</ecNumber>
    </recommendedName>
</protein>
<keyword evidence="9" id="KW-0378">Hydrolase</keyword>
<evidence type="ECO:0000313" key="19">
    <source>
        <dbReference type="Proteomes" id="UP000249524"/>
    </source>
</evidence>
<keyword evidence="10" id="KW-0862">Zinc</keyword>
<dbReference type="AlphaFoldDB" id="A0A328BKH1"/>
<evidence type="ECO:0000259" key="15">
    <source>
        <dbReference type="Pfam" id="PF11940"/>
    </source>
</evidence>
<keyword evidence="6 18" id="KW-0031">Aminopeptidase</keyword>
<keyword evidence="7" id="KW-0645">Protease</keyword>
<evidence type="ECO:0000259" key="16">
    <source>
        <dbReference type="Pfam" id="PF17432"/>
    </source>
</evidence>
<evidence type="ECO:0000256" key="10">
    <source>
        <dbReference type="ARBA" id="ARBA00022833"/>
    </source>
</evidence>
<dbReference type="NCBIfam" id="TIGR02414">
    <property type="entry name" value="pepN_proteo"/>
    <property type="match status" value="1"/>
</dbReference>
<dbReference type="InterPro" id="IPR027268">
    <property type="entry name" value="Peptidase_M4/M1_CTD_sf"/>
</dbReference>
<dbReference type="CDD" id="cd09600">
    <property type="entry name" value="M1_APN"/>
    <property type="match status" value="1"/>
</dbReference>
<dbReference type="Pfam" id="PF01433">
    <property type="entry name" value="Peptidase_M1"/>
    <property type="match status" value="1"/>
</dbReference>
<evidence type="ECO:0000256" key="8">
    <source>
        <dbReference type="ARBA" id="ARBA00022723"/>
    </source>
</evidence>
<dbReference type="Pfam" id="PF17900">
    <property type="entry name" value="Peptidase_M1_N"/>
    <property type="match status" value="1"/>
</dbReference>
<evidence type="ECO:0000256" key="4">
    <source>
        <dbReference type="ARBA" id="ARBA00012564"/>
    </source>
</evidence>
<dbReference type="InterPro" id="IPR042097">
    <property type="entry name" value="Aminopeptidase_N-like_N_sf"/>
</dbReference>
<dbReference type="Gene3D" id="2.60.40.1840">
    <property type="match status" value="1"/>
</dbReference>
<evidence type="ECO:0000256" key="12">
    <source>
        <dbReference type="ARBA" id="ARBA00059739"/>
    </source>
</evidence>
<dbReference type="Gene3D" id="2.60.40.1730">
    <property type="entry name" value="tricorn interacting facor f3 domain"/>
    <property type="match status" value="1"/>
</dbReference>
<dbReference type="SUPFAM" id="SSF55486">
    <property type="entry name" value="Metalloproteases ('zincins'), catalytic domain"/>
    <property type="match status" value="1"/>
</dbReference>
<evidence type="ECO:0000256" key="9">
    <source>
        <dbReference type="ARBA" id="ARBA00022801"/>
    </source>
</evidence>
<comment type="similarity">
    <text evidence="3">Belongs to the peptidase M1 family.</text>
</comment>
<dbReference type="InterPro" id="IPR024601">
    <property type="entry name" value="Peptidase_M1_pepN_C"/>
</dbReference>
<gene>
    <name evidence="18" type="primary">pepN</name>
    <name evidence="18" type="ORF">DJ019_10930</name>
</gene>
<keyword evidence="11" id="KW-0482">Metalloprotease</keyword>
<comment type="function">
    <text evidence="12">Aminopeptidase N is involved in the degradation of intracellular peptides generated by protein breakdown during normal growth as well as in response to nutrient starvation.</text>
</comment>
<dbReference type="EC" id="3.4.11.2" evidence="4 13"/>
<dbReference type="GO" id="GO:0008237">
    <property type="term" value="F:metallopeptidase activity"/>
    <property type="evidence" value="ECO:0007669"/>
    <property type="project" value="UniProtKB-UniRule"/>
</dbReference>
<feature type="domain" description="Peptidase M1 alanyl aminopeptidase C-terminal" evidence="16">
    <location>
        <begin position="553"/>
        <end position="871"/>
    </location>
</feature>
<evidence type="ECO:0000256" key="13">
    <source>
        <dbReference type="NCBIfam" id="TIGR02414"/>
    </source>
</evidence>
<feature type="domain" description="Aminopeptidase N-like N-terminal" evidence="17">
    <location>
        <begin position="25"/>
        <end position="188"/>
    </location>
</feature>
<sequence length="871" mass="96674">MRTETPQPIRLSDYRPPAYLVDDVHLTFDLQPNTTRVKARLTVRRNGDHSEPLAFNGERLKAVSVAIDGRVLGDGEYVIDAELLTIPAPPAAFTLETEVEIDPENNKALEGLYMSGGRFCTQCEAEGFRKITFWPDRPDVLSRFTVRIEADRRFRHLLANGNLVETGELPGGRHFAVWNDPFLKPCYLFALVAGELDVLEDKLVTKSGRTVDLRIYVDPGMAPRAAYAMDALKRSMTWDEEAYGREYDLDLFMIVAVRDFNFGAMENKGLNIFNSSLLLADPATATDVDYERIEAVVAHEYFHNWTGNRITCRDWFQLCLKEGLTVFREQGFCADMRGEAVQRIKAVKVLRMRQFSEDQGPLAHPVRPSSYMKIDNFYTATIYEKGSEVIGMLKTLIGADAFRKGMDLYFDRHDGEATTVEAFIQCFAEASGRDLGDFFAWYEQAGTPRITLSATYDEAARTLELVLTQATPPSNGQETKRPLPIPVTLGLLDHEGRTLAFERDGQAMDETVIVLDQPEVKVTLTGVDSLPVVSALRGFSAPVVMKTDAEPKERYVQLAADPDLFNRWEAGQDLAADLILSRAAGKPNEVGEERYAEAVGRALNDQASDNAFKALLLALPAETDLALMRSPVDPGALHDAREALRLRLALHLDAELRRLHTGLQDLGEFSPDAAGAGRRALRNAALELMAANPRNDVADIALGHFRAAVNMTDQIGGLNALMLIGGPAFEEALADFYARWKDEPLVIDKWFALQGRDPSETALGRILGLTAHPAFDQKNPNRLRALVSSFANFNPVRFHDPSGAGYRFLADQIIAVDGFNPMTAARLVDPLGGWRRLKPELGALMKAQLERIVAVEGLSKNVYELATRALN</sequence>
<dbReference type="Gene3D" id="3.30.2010.30">
    <property type="match status" value="1"/>
</dbReference>
<dbReference type="InterPro" id="IPR045357">
    <property type="entry name" value="Aminopeptidase_N-like_N"/>
</dbReference>
<dbReference type="Gene3D" id="1.25.50.10">
    <property type="entry name" value="Peptidase M1, alanyl aminopeptidase, C-terminal domain"/>
    <property type="match status" value="1"/>
</dbReference>
<evidence type="ECO:0000259" key="14">
    <source>
        <dbReference type="Pfam" id="PF01433"/>
    </source>
</evidence>
<dbReference type="Gene3D" id="1.10.390.10">
    <property type="entry name" value="Neutral Protease Domain 2"/>
    <property type="match status" value="1"/>
</dbReference>
<dbReference type="InterPro" id="IPR012779">
    <property type="entry name" value="Peptidase_M1_pepN"/>
</dbReference>
<evidence type="ECO:0000256" key="11">
    <source>
        <dbReference type="ARBA" id="ARBA00023049"/>
    </source>
</evidence>
<dbReference type="InterPro" id="IPR037144">
    <property type="entry name" value="Peptidase_M1_pepN_C_sf"/>
</dbReference>
<evidence type="ECO:0000256" key="7">
    <source>
        <dbReference type="ARBA" id="ARBA00022670"/>
    </source>
</evidence>
<evidence type="ECO:0000256" key="6">
    <source>
        <dbReference type="ARBA" id="ARBA00022438"/>
    </source>
</evidence>
<dbReference type="PANTHER" id="PTHR46322">
    <property type="entry name" value="PUROMYCIN-SENSITIVE AMINOPEPTIDASE"/>
    <property type="match status" value="1"/>
</dbReference>
<comment type="cofactor">
    <cofactor evidence="2">
        <name>Zn(2+)</name>
        <dbReference type="ChEBI" id="CHEBI:29105"/>
    </cofactor>
</comment>